<evidence type="ECO:0000313" key="3">
    <source>
        <dbReference type="Proteomes" id="UP000248886"/>
    </source>
</evidence>
<keyword evidence="1" id="KW-1133">Transmembrane helix</keyword>
<feature type="transmembrane region" description="Helical" evidence="1">
    <location>
        <begin position="43"/>
        <end position="71"/>
    </location>
</feature>
<dbReference type="RefSeq" id="WP_009569596.1">
    <property type="nucleotide sequence ID" value="NZ_AP025160.1"/>
</dbReference>
<protein>
    <submittedName>
        <fullName evidence="2">DUF2784 domain-containing protein</fullName>
    </submittedName>
</protein>
<name>A0A2W1K2N0_ACIFR</name>
<dbReference type="OMA" id="QRWVSAW"/>
<sequence>MQNELWLAQAILAFHILIIAFNVFGLIAIPLGAWRGWRWVRIFWWRALHLAALLVVAVQALLGTACFLTIWQSELQEAAGRRGYRLPLIQTWIDHLLFWHLPMSFFTSIYVLVWIGVLLLWWKVPPVLPWRRP</sequence>
<dbReference type="AlphaFoldDB" id="A0A2W1K2N0"/>
<dbReference type="EMBL" id="QKQP01000005">
    <property type="protein sequence ID" value="PZD80740.1"/>
    <property type="molecule type" value="Genomic_DNA"/>
</dbReference>
<gene>
    <name evidence="2" type="ORF">DN052_09900</name>
</gene>
<accession>A0A2W1K2N0</accession>
<keyword evidence="1" id="KW-0812">Transmembrane</keyword>
<evidence type="ECO:0000256" key="1">
    <source>
        <dbReference type="SAM" id="Phobius"/>
    </source>
</evidence>
<dbReference type="InterPro" id="IPR021218">
    <property type="entry name" value="DUF2784"/>
</dbReference>
<dbReference type="Pfam" id="PF10861">
    <property type="entry name" value="DUF2784"/>
    <property type="match status" value="1"/>
</dbReference>
<evidence type="ECO:0000313" key="2">
    <source>
        <dbReference type="EMBL" id="PZD80740.1"/>
    </source>
</evidence>
<organism evidence="2 3">
    <name type="scientific">Acidithiobacillus ferrooxidans</name>
    <name type="common">Thiobacillus ferrooxidans</name>
    <dbReference type="NCBI Taxonomy" id="920"/>
    <lineage>
        <taxon>Bacteria</taxon>
        <taxon>Pseudomonadati</taxon>
        <taxon>Pseudomonadota</taxon>
        <taxon>Acidithiobacillia</taxon>
        <taxon>Acidithiobacillales</taxon>
        <taxon>Acidithiobacillaceae</taxon>
        <taxon>Acidithiobacillus</taxon>
    </lineage>
</organism>
<reference evidence="2 3" key="1">
    <citation type="submission" date="2018-06" db="EMBL/GenBank/DDBJ databases">
        <title>Draft sequence of Acidithiobacillus ferrooxidans CCM 4253.</title>
        <authorList>
            <person name="Moya-Beltran A."/>
            <person name="Castro M."/>
            <person name="Covarrubias P.C."/>
            <person name="Issotta F."/>
            <person name="Janiczek O."/>
            <person name="Mandl M."/>
            <person name="Kucera J."/>
            <person name="Quatrini R."/>
        </authorList>
    </citation>
    <scope>NUCLEOTIDE SEQUENCE [LARGE SCALE GENOMIC DNA]</scope>
    <source>
        <strain evidence="2 3">CCM 4253</strain>
    </source>
</reference>
<dbReference type="Proteomes" id="UP000248886">
    <property type="component" value="Unassembled WGS sequence"/>
</dbReference>
<proteinExistence type="predicted"/>
<feature type="transmembrane region" description="Helical" evidence="1">
    <location>
        <begin position="97"/>
        <end position="122"/>
    </location>
</feature>
<dbReference type="GeneID" id="65281756"/>
<feature type="transmembrane region" description="Helical" evidence="1">
    <location>
        <begin position="6"/>
        <end position="31"/>
    </location>
</feature>
<dbReference type="OrthoDB" id="370375at2"/>
<keyword evidence="1" id="KW-0472">Membrane</keyword>
<comment type="caution">
    <text evidence="2">The sequence shown here is derived from an EMBL/GenBank/DDBJ whole genome shotgun (WGS) entry which is preliminary data.</text>
</comment>